<dbReference type="GO" id="GO:0004853">
    <property type="term" value="F:uroporphyrinogen decarboxylase activity"/>
    <property type="evidence" value="ECO:0007669"/>
    <property type="project" value="InterPro"/>
</dbReference>
<dbReference type="EMBL" id="DVIT01000018">
    <property type="protein sequence ID" value="HIS46859.1"/>
    <property type="molecule type" value="Genomic_DNA"/>
</dbReference>
<feature type="domain" description="Uroporphyrinogen decarboxylase (URO-D)" evidence="1">
    <location>
        <begin position="32"/>
        <end position="332"/>
    </location>
</feature>
<dbReference type="SUPFAM" id="SSF51726">
    <property type="entry name" value="UROD/MetE-like"/>
    <property type="match status" value="1"/>
</dbReference>
<dbReference type="PANTHER" id="PTHR47099">
    <property type="entry name" value="METHYLCOBAMIDE:COM METHYLTRANSFERASE MTBA"/>
    <property type="match status" value="1"/>
</dbReference>
<accession>A0A9D1JQL6</accession>
<dbReference type="Proteomes" id="UP000823927">
    <property type="component" value="Unassembled WGS sequence"/>
</dbReference>
<evidence type="ECO:0000259" key="1">
    <source>
        <dbReference type="Pfam" id="PF01208"/>
    </source>
</evidence>
<organism evidence="2 3">
    <name type="scientific">Candidatus Scybalocola faecigallinarum</name>
    <dbReference type="NCBI Taxonomy" id="2840941"/>
    <lineage>
        <taxon>Bacteria</taxon>
        <taxon>Bacillati</taxon>
        <taxon>Bacillota</taxon>
        <taxon>Clostridia</taxon>
        <taxon>Lachnospirales</taxon>
        <taxon>Lachnospiraceae</taxon>
        <taxon>Lachnospiraceae incertae sedis</taxon>
        <taxon>Candidatus Scybalocola (ex Gilroy et al. 2021)</taxon>
    </lineage>
</organism>
<dbReference type="InterPro" id="IPR038071">
    <property type="entry name" value="UROD/MetE-like_sf"/>
</dbReference>
<name>A0A9D1JQL6_9FIRM</name>
<dbReference type="GO" id="GO:0006779">
    <property type="term" value="P:porphyrin-containing compound biosynthetic process"/>
    <property type="evidence" value="ECO:0007669"/>
    <property type="project" value="InterPro"/>
</dbReference>
<evidence type="ECO:0000313" key="3">
    <source>
        <dbReference type="Proteomes" id="UP000823927"/>
    </source>
</evidence>
<dbReference type="InterPro" id="IPR052024">
    <property type="entry name" value="Methanogen_methyltrans"/>
</dbReference>
<dbReference type="Pfam" id="PF01208">
    <property type="entry name" value="URO-D"/>
    <property type="match status" value="1"/>
</dbReference>
<evidence type="ECO:0000313" key="2">
    <source>
        <dbReference type="EMBL" id="HIS46859.1"/>
    </source>
</evidence>
<reference evidence="2" key="2">
    <citation type="journal article" date="2021" name="PeerJ">
        <title>Extensive microbial diversity within the chicken gut microbiome revealed by metagenomics and culture.</title>
        <authorList>
            <person name="Gilroy R."/>
            <person name="Ravi A."/>
            <person name="Getino M."/>
            <person name="Pursley I."/>
            <person name="Horton D.L."/>
            <person name="Alikhan N.F."/>
            <person name="Baker D."/>
            <person name="Gharbi K."/>
            <person name="Hall N."/>
            <person name="Watson M."/>
            <person name="Adriaenssens E.M."/>
            <person name="Foster-Nyarko E."/>
            <person name="Jarju S."/>
            <person name="Secka A."/>
            <person name="Antonio M."/>
            <person name="Oren A."/>
            <person name="Chaudhuri R.R."/>
            <person name="La Ragione R."/>
            <person name="Hildebrand F."/>
            <person name="Pallen M.J."/>
        </authorList>
    </citation>
    <scope>NUCLEOTIDE SEQUENCE</scope>
    <source>
        <strain evidence="2">CHK178-757</strain>
    </source>
</reference>
<dbReference type="AlphaFoldDB" id="A0A9D1JQL6"/>
<comment type="caution">
    <text evidence="2">The sequence shown here is derived from an EMBL/GenBank/DDBJ whole genome shotgun (WGS) entry which is preliminary data.</text>
</comment>
<dbReference type="Gene3D" id="3.20.20.210">
    <property type="match status" value="1"/>
</dbReference>
<dbReference type="PANTHER" id="PTHR47099:SF1">
    <property type="entry name" value="METHYLCOBAMIDE:COM METHYLTRANSFERASE MTBA"/>
    <property type="match status" value="1"/>
</dbReference>
<reference evidence="2" key="1">
    <citation type="submission" date="2020-10" db="EMBL/GenBank/DDBJ databases">
        <authorList>
            <person name="Gilroy R."/>
        </authorList>
    </citation>
    <scope>NUCLEOTIDE SEQUENCE</scope>
    <source>
        <strain evidence="2">CHK178-757</strain>
    </source>
</reference>
<gene>
    <name evidence="2" type="ORF">IAB46_04705</name>
</gene>
<dbReference type="CDD" id="cd03465">
    <property type="entry name" value="URO-D_like"/>
    <property type="match status" value="1"/>
</dbReference>
<protein>
    <submittedName>
        <fullName evidence="2">Uroporphyrinogen decarboxylase family protein</fullName>
    </submittedName>
</protein>
<proteinExistence type="predicted"/>
<sequence>MKRNMKQWIEALKNEPKKKPLPVLSFPGIQLMGITVRELISSSELQARCMKAVADRVDSAASVSFMDLSVEAECFGSTIRVSDDEVPTVIGSIVKDEDDADALQVPEVGSGRTQIYVDAIGKAVELIQDRPVLAGVIGPFSLAGRLLDVSEAMIYCYDDPDMVHVVLEKVSRFITKYILAFKAAGANGVVMAEPLAGLLSPALAEEFSAEYVKKIIDQVQDDEFIVVYHNCGNCTIQQIDSILETGSPILHFGNAIDIKEMMTHIPPHIIGAGNVDPAGEFKNGTVESITAATKKVLEDCREYKNFVISSGCDIPPMSRWENIDAFFETVKNFEA</sequence>
<dbReference type="InterPro" id="IPR000257">
    <property type="entry name" value="Uroporphyrinogen_deCOase"/>
</dbReference>